<dbReference type="Pfam" id="PF00107">
    <property type="entry name" value="ADH_zinc_N"/>
    <property type="match status" value="1"/>
</dbReference>
<dbReference type="Proteomes" id="UP000315289">
    <property type="component" value="Unassembled WGS sequence"/>
</dbReference>
<dbReference type="Pfam" id="PF08240">
    <property type="entry name" value="ADH_N"/>
    <property type="match status" value="1"/>
</dbReference>
<comment type="caution">
    <text evidence="7">The sequence shown here is derived from an EMBL/GenBank/DDBJ whole genome shotgun (WGS) entry which is preliminary data.</text>
</comment>
<dbReference type="PROSITE" id="PS00059">
    <property type="entry name" value="ADH_ZINC"/>
    <property type="match status" value="1"/>
</dbReference>
<evidence type="ECO:0000256" key="2">
    <source>
        <dbReference type="ARBA" id="ARBA00022723"/>
    </source>
</evidence>
<dbReference type="PANTHER" id="PTHR42683">
    <property type="entry name" value="ALDEHYDE REDUCTASE"/>
    <property type="match status" value="1"/>
</dbReference>
<evidence type="ECO:0000256" key="5">
    <source>
        <dbReference type="RuleBase" id="RU361277"/>
    </source>
</evidence>
<dbReference type="RefSeq" id="WP_144728472.1">
    <property type="nucleotide sequence ID" value="NZ_ML675578.1"/>
</dbReference>
<dbReference type="InterPro" id="IPR002328">
    <property type="entry name" value="ADH_Zn_CS"/>
</dbReference>
<keyword evidence="4 7" id="KW-0560">Oxidoreductase</keyword>
<dbReference type="InterPro" id="IPR036291">
    <property type="entry name" value="NAD(P)-bd_dom_sf"/>
</dbReference>
<keyword evidence="8" id="KW-1185">Reference proteome</keyword>
<comment type="cofactor">
    <cofactor evidence="1 5">
        <name>Zn(2+)</name>
        <dbReference type="ChEBI" id="CHEBI:29105"/>
    </cofactor>
</comment>
<dbReference type="GO" id="GO:0008270">
    <property type="term" value="F:zinc ion binding"/>
    <property type="evidence" value="ECO:0007669"/>
    <property type="project" value="InterPro"/>
</dbReference>
<gene>
    <name evidence="7" type="ORF">NARC_10357</name>
</gene>
<protein>
    <submittedName>
        <fullName evidence="7">Putative NAD-dependent alcohol dehydrogenase</fullName>
        <ecNumber evidence="7">1.1.1.2</ecNumber>
    </submittedName>
</protein>
<dbReference type="EC" id="1.1.1.2" evidence="7"/>
<name>A0A557SZC0_9ARCH</name>
<reference evidence="7 8" key="1">
    <citation type="journal article" date="2019" name="Front. Microbiol.">
        <title>Ammonia Oxidation by the Arctic Terrestrial Thaumarchaeote Candidatus Nitrosocosmicus arcticus Is Stimulated by Increasing Temperatures.</title>
        <authorList>
            <person name="Alves R.J.E."/>
            <person name="Kerou M."/>
            <person name="Zappe A."/>
            <person name="Bittner R."/>
            <person name="Abby S.S."/>
            <person name="Schmidt H.A."/>
            <person name="Pfeifer K."/>
            <person name="Schleper C."/>
        </authorList>
    </citation>
    <scope>NUCLEOTIDE SEQUENCE [LARGE SCALE GENOMIC DNA]</scope>
    <source>
        <strain evidence="7 8">Kfb</strain>
    </source>
</reference>
<dbReference type="SUPFAM" id="SSF50129">
    <property type="entry name" value="GroES-like"/>
    <property type="match status" value="1"/>
</dbReference>
<keyword evidence="3 5" id="KW-0862">Zinc</keyword>
<dbReference type="FunFam" id="3.40.50.720:FF:000022">
    <property type="entry name" value="Cinnamyl alcohol dehydrogenase"/>
    <property type="match status" value="1"/>
</dbReference>
<feature type="domain" description="Enoyl reductase (ER)" evidence="6">
    <location>
        <begin position="13"/>
        <end position="345"/>
    </location>
</feature>
<sequence>MKVCGYAANEPKSVLTQLSFDRREPHDHDVVIDIHYCGICHSDIHQVNSEWGGNGIYPMVPGHEITGIVSEVGTKVANYKKGDRVAVGCMVNSCRKCSPCKNGLEQYCIGGGPVLTYNDEEFINGRKTPTHGGYSNKIVVDENYVVSVPESLQLDRAAPLLCAGITLYSPLKHWKAGPGKRVAILGLGGLGHIGVKIAHALGAEVTVLSHSLKKQEDGKRLGADNFCVTSDPTTFESFKGYFDLIINTVSANIDLNNYLSMLALDGAMVVVGIPEKDASLSAPVLVTSRRSIAGSGIGGIRETQEMLDFCSTNNITCDIELIPIESVNDAYERVINSDVRYRFVIDIANSLKCEDN</sequence>
<evidence type="ECO:0000313" key="7">
    <source>
        <dbReference type="EMBL" id="TVP41951.1"/>
    </source>
</evidence>
<dbReference type="SUPFAM" id="SSF51735">
    <property type="entry name" value="NAD(P)-binding Rossmann-fold domains"/>
    <property type="match status" value="1"/>
</dbReference>
<dbReference type="InterPro" id="IPR047109">
    <property type="entry name" value="CAD-like"/>
</dbReference>
<dbReference type="InterPro" id="IPR013154">
    <property type="entry name" value="ADH-like_N"/>
</dbReference>
<dbReference type="EMBL" id="VOAH01000001">
    <property type="protein sequence ID" value="TVP41951.1"/>
    <property type="molecule type" value="Genomic_DNA"/>
</dbReference>
<dbReference type="AlphaFoldDB" id="A0A557SZC0"/>
<dbReference type="GO" id="GO:0008106">
    <property type="term" value="F:alcohol dehydrogenase (NADP+) activity"/>
    <property type="evidence" value="ECO:0007669"/>
    <property type="project" value="UniProtKB-EC"/>
</dbReference>
<dbReference type="InterPro" id="IPR013149">
    <property type="entry name" value="ADH-like_C"/>
</dbReference>
<dbReference type="InterPro" id="IPR020843">
    <property type="entry name" value="ER"/>
</dbReference>
<evidence type="ECO:0000313" key="8">
    <source>
        <dbReference type="Proteomes" id="UP000315289"/>
    </source>
</evidence>
<proteinExistence type="inferred from homology"/>
<keyword evidence="2 5" id="KW-0479">Metal-binding</keyword>
<dbReference type="Gene3D" id="3.90.180.10">
    <property type="entry name" value="Medium-chain alcohol dehydrogenases, catalytic domain"/>
    <property type="match status" value="1"/>
</dbReference>
<evidence type="ECO:0000256" key="1">
    <source>
        <dbReference type="ARBA" id="ARBA00001947"/>
    </source>
</evidence>
<dbReference type="InterPro" id="IPR011032">
    <property type="entry name" value="GroES-like_sf"/>
</dbReference>
<evidence type="ECO:0000256" key="4">
    <source>
        <dbReference type="ARBA" id="ARBA00023002"/>
    </source>
</evidence>
<dbReference type="SMART" id="SM00829">
    <property type="entry name" value="PKS_ER"/>
    <property type="match status" value="1"/>
</dbReference>
<dbReference type="CDD" id="cd05283">
    <property type="entry name" value="CAD1"/>
    <property type="match status" value="1"/>
</dbReference>
<evidence type="ECO:0000259" key="6">
    <source>
        <dbReference type="SMART" id="SM00829"/>
    </source>
</evidence>
<comment type="similarity">
    <text evidence="5">Belongs to the zinc-containing alcohol dehydrogenase family.</text>
</comment>
<accession>A0A557SZC0</accession>
<organism evidence="7 8">
    <name type="scientific">Candidatus Nitrosocosmicus arcticus</name>
    <dbReference type="NCBI Taxonomy" id="2035267"/>
    <lineage>
        <taxon>Archaea</taxon>
        <taxon>Nitrososphaerota</taxon>
        <taxon>Nitrososphaeria</taxon>
        <taxon>Nitrososphaerales</taxon>
        <taxon>Nitrososphaeraceae</taxon>
        <taxon>Candidatus Nitrosocosmicus</taxon>
    </lineage>
</organism>
<dbReference type="Gene3D" id="3.40.50.720">
    <property type="entry name" value="NAD(P)-binding Rossmann-like Domain"/>
    <property type="match status" value="1"/>
</dbReference>
<evidence type="ECO:0000256" key="3">
    <source>
        <dbReference type="ARBA" id="ARBA00022833"/>
    </source>
</evidence>
<dbReference type="OrthoDB" id="8709at2157"/>